<dbReference type="RefSeq" id="WP_016179099.1">
    <property type="nucleotide sequence ID" value="NZ_CAAKNX010000149.1"/>
</dbReference>
<dbReference type="Proteomes" id="UP000288388">
    <property type="component" value="Unassembled WGS sequence"/>
</dbReference>
<reference evidence="1 2" key="1">
    <citation type="submission" date="2018-12" db="EMBL/GenBank/DDBJ databases">
        <title>A novel vanA-carrying plasmid in a clinical isolate of Enterococcus avium.</title>
        <authorList>
            <person name="Bernasconi O.J."/>
            <person name="Luzzaro F."/>
            <person name="Endimiani A."/>
        </authorList>
    </citation>
    <scope>NUCLEOTIDE SEQUENCE [LARGE SCALE GENOMIC DNA]</scope>
    <source>
        <strain evidence="1 2">LC0559/18</strain>
    </source>
</reference>
<comment type="caution">
    <text evidence="1">The sequence shown here is derived from an EMBL/GenBank/DDBJ whole genome shotgun (WGS) entry which is preliminary data.</text>
</comment>
<name>A0A2N8PTS9_ENTAV</name>
<evidence type="ECO:0000313" key="1">
    <source>
        <dbReference type="EMBL" id="RVU92554.1"/>
    </source>
</evidence>
<evidence type="ECO:0000313" key="2">
    <source>
        <dbReference type="Proteomes" id="UP000288388"/>
    </source>
</evidence>
<dbReference type="EMBL" id="RYZS01000002">
    <property type="protein sequence ID" value="RVU92554.1"/>
    <property type="molecule type" value="Genomic_DNA"/>
</dbReference>
<sequence length="61" mass="7066">MIKIDKEKILNTSVQERREQTAALITLSRVKKNEHKSRDPKKAELLKSFEDKRGGFKIGNI</sequence>
<accession>A0A2N8PTS9</accession>
<organism evidence="1 2">
    <name type="scientific">Enterococcus avium</name>
    <name type="common">Streptococcus avium</name>
    <dbReference type="NCBI Taxonomy" id="33945"/>
    <lineage>
        <taxon>Bacteria</taxon>
        <taxon>Bacillati</taxon>
        <taxon>Bacillota</taxon>
        <taxon>Bacilli</taxon>
        <taxon>Lactobacillales</taxon>
        <taxon>Enterococcaceae</taxon>
        <taxon>Enterococcus</taxon>
    </lineage>
</organism>
<gene>
    <name evidence="1" type="ORF">EK398_18745</name>
</gene>
<protein>
    <submittedName>
        <fullName evidence="1">Uncharacterized protein</fullName>
    </submittedName>
</protein>
<dbReference type="AlphaFoldDB" id="A0A2N8PTS9"/>
<proteinExistence type="predicted"/>